<gene>
    <name evidence="1" type="ORF">UFOPK3282_00495</name>
    <name evidence="2" type="ORF">UFOPK4442_00150</name>
</gene>
<organism evidence="1">
    <name type="scientific">freshwater metagenome</name>
    <dbReference type="NCBI Taxonomy" id="449393"/>
    <lineage>
        <taxon>unclassified sequences</taxon>
        <taxon>metagenomes</taxon>
        <taxon>ecological metagenomes</taxon>
    </lineage>
</organism>
<dbReference type="EMBL" id="CAFBJG010000036">
    <property type="protein sequence ID" value="CAB4849247.1"/>
    <property type="molecule type" value="Genomic_DNA"/>
</dbReference>
<protein>
    <submittedName>
        <fullName evidence="1">Unannotated protein</fullName>
    </submittedName>
</protein>
<proteinExistence type="predicted"/>
<evidence type="ECO:0000313" key="2">
    <source>
        <dbReference type="EMBL" id="CAB5142599.1"/>
    </source>
</evidence>
<evidence type="ECO:0000313" key="1">
    <source>
        <dbReference type="EMBL" id="CAB4849247.1"/>
    </source>
</evidence>
<accession>A0A6J7BTR9</accession>
<reference evidence="1" key="1">
    <citation type="submission" date="2020-05" db="EMBL/GenBank/DDBJ databases">
        <authorList>
            <person name="Chiriac C."/>
            <person name="Salcher M."/>
            <person name="Ghai R."/>
            <person name="Kavagutti S V."/>
        </authorList>
    </citation>
    <scope>NUCLEOTIDE SEQUENCE</scope>
</reference>
<sequence>MAPIAWYFAGSAKKSLISRSSATASSAPATSAKVFVGVSLVFNLARERPNENTLPPCPPPINNINKKIIKKIGRMLSSNEIKNDCVGTSTFHLLAGGLLVNNSIINGSWPTTYEASSRCAPSTNSPDFKTTRIF</sequence>
<name>A0A6J7BTR9_9ZZZZ</name>
<dbReference type="AlphaFoldDB" id="A0A6J7BTR9"/>
<dbReference type="EMBL" id="CAFBSA010000013">
    <property type="protein sequence ID" value="CAB5142599.1"/>
    <property type="molecule type" value="Genomic_DNA"/>
</dbReference>